<dbReference type="EMBL" id="AMEM01000023">
    <property type="protein sequence ID" value="EKX89553.1"/>
    <property type="molecule type" value="Genomic_DNA"/>
</dbReference>
<evidence type="ECO:0000313" key="2">
    <source>
        <dbReference type="EMBL" id="EKX89553.1"/>
    </source>
</evidence>
<dbReference type="Proteomes" id="UP000010445">
    <property type="component" value="Unassembled WGS sequence"/>
</dbReference>
<keyword evidence="1" id="KW-0472">Membrane</keyword>
<protein>
    <submittedName>
        <fullName evidence="2">Outer membrane insertion signal domain protein</fullName>
    </submittedName>
</protein>
<feature type="transmembrane region" description="Helical" evidence="1">
    <location>
        <begin position="47"/>
        <end position="68"/>
    </location>
</feature>
<keyword evidence="1" id="KW-0812">Transmembrane</keyword>
<accession>L1ME67</accession>
<gene>
    <name evidence="2" type="ORF">HMPREF9997_01797</name>
</gene>
<dbReference type="eggNOG" id="ENOG5030G2C">
    <property type="taxonomic scope" value="Bacteria"/>
</dbReference>
<sequence>MTWTSLHMAKQGSSVLVVILFAVGALDLVLGTIIEVRHASGFASHEPTIWTWIFVGLAAALIACSLLFGQHIQTLSSVVAACVFLSVLVTRGNACSESAQPMTTPNKSSEQHSTDTPITCDLRPSVIAWPFHSVFTRPYVRIDEDVAHTSWGRSTITLPTSRFQQPNSGIPNATVSVGFSYRWLLHQRLGEARVAIPQPAFTYIRARLGPFNSSPFRIHEVRS</sequence>
<keyword evidence="1" id="KW-1133">Transmembrane helix</keyword>
<organism evidence="2 3">
    <name type="scientific">Corynebacterium durum F0235</name>
    <dbReference type="NCBI Taxonomy" id="1035195"/>
    <lineage>
        <taxon>Bacteria</taxon>
        <taxon>Bacillati</taxon>
        <taxon>Actinomycetota</taxon>
        <taxon>Actinomycetes</taxon>
        <taxon>Mycobacteriales</taxon>
        <taxon>Corynebacteriaceae</taxon>
        <taxon>Corynebacterium</taxon>
    </lineage>
</organism>
<dbReference type="AlphaFoldDB" id="L1ME67"/>
<comment type="caution">
    <text evidence="2">The sequence shown here is derived from an EMBL/GenBank/DDBJ whole genome shotgun (WGS) entry which is preliminary data.</text>
</comment>
<evidence type="ECO:0000313" key="3">
    <source>
        <dbReference type="Proteomes" id="UP000010445"/>
    </source>
</evidence>
<dbReference type="STRING" id="1035195.HMPREF9997_01797"/>
<name>L1ME67_9CORY</name>
<dbReference type="HOGENOM" id="CLU_1238511_0_0_11"/>
<reference evidence="2 3" key="1">
    <citation type="submission" date="2012-05" db="EMBL/GenBank/DDBJ databases">
        <authorList>
            <person name="Weinstock G."/>
            <person name="Sodergren E."/>
            <person name="Lobos E.A."/>
            <person name="Fulton L."/>
            <person name="Fulton R."/>
            <person name="Courtney L."/>
            <person name="Fronick C."/>
            <person name="O'Laughlin M."/>
            <person name="Godfrey J."/>
            <person name="Wilson R.M."/>
            <person name="Miner T."/>
            <person name="Farmer C."/>
            <person name="Delehaunty K."/>
            <person name="Cordes M."/>
            <person name="Minx P."/>
            <person name="Tomlinson C."/>
            <person name="Chen J."/>
            <person name="Wollam A."/>
            <person name="Pepin K.H."/>
            <person name="Bhonagiri V."/>
            <person name="Zhang X."/>
            <person name="Suruliraj S."/>
            <person name="Warren W."/>
            <person name="Mitreva M."/>
            <person name="Mardis E.R."/>
            <person name="Wilson R.K."/>
        </authorList>
    </citation>
    <scope>NUCLEOTIDE SEQUENCE [LARGE SCALE GENOMIC DNA]</scope>
    <source>
        <strain evidence="2 3">F0235</strain>
    </source>
</reference>
<evidence type="ECO:0000256" key="1">
    <source>
        <dbReference type="SAM" id="Phobius"/>
    </source>
</evidence>
<proteinExistence type="predicted"/>
<keyword evidence="3" id="KW-1185">Reference proteome</keyword>